<organism evidence="1 2">
    <name type="scientific">Smallanthus sonchifolius</name>
    <dbReference type="NCBI Taxonomy" id="185202"/>
    <lineage>
        <taxon>Eukaryota</taxon>
        <taxon>Viridiplantae</taxon>
        <taxon>Streptophyta</taxon>
        <taxon>Embryophyta</taxon>
        <taxon>Tracheophyta</taxon>
        <taxon>Spermatophyta</taxon>
        <taxon>Magnoliopsida</taxon>
        <taxon>eudicotyledons</taxon>
        <taxon>Gunneridae</taxon>
        <taxon>Pentapetalae</taxon>
        <taxon>asterids</taxon>
        <taxon>campanulids</taxon>
        <taxon>Asterales</taxon>
        <taxon>Asteraceae</taxon>
        <taxon>Asteroideae</taxon>
        <taxon>Heliantheae alliance</taxon>
        <taxon>Millerieae</taxon>
        <taxon>Smallanthus</taxon>
    </lineage>
</organism>
<dbReference type="Proteomes" id="UP001056120">
    <property type="component" value="Linkage Group LG08"/>
</dbReference>
<protein>
    <submittedName>
        <fullName evidence="1">Uncharacterized protein</fullName>
    </submittedName>
</protein>
<sequence>MLAPSSANAWFKGKLPRRQGIVKRPESPNFWLFCTTAEHCSLSETLETSSIFFLLERRSFRNLPYFGMRWRVSISGRLTLSCLNMSRSSGPFLLLLCLLGRHLNYFLLIHAILASISENRALQSIFLTSSGDRMLYVLEYEASSTTSFFSTLLTDTVITEALELEDGPLCRSFKL</sequence>
<name>A0ACB9IK30_9ASTR</name>
<dbReference type="EMBL" id="CM042025">
    <property type="protein sequence ID" value="KAI3807841.1"/>
    <property type="molecule type" value="Genomic_DNA"/>
</dbReference>
<accession>A0ACB9IK30</accession>
<reference evidence="1 2" key="2">
    <citation type="journal article" date="2022" name="Mol. Ecol. Resour.">
        <title>The genomes of chicory, endive, great burdock and yacon provide insights into Asteraceae paleo-polyploidization history and plant inulin production.</title>
        <authorList>
            <person name="Fan W."/>
            <person name="Wang S."/>
            <person name="Wang H."/>
            <person name="Wang A."/>
            <person name="Jiang F."/>
            <person name="Liu H."/>
            <person name="Zhao H."/>
            <person name="Xu D."/>
            <person name="Zhang Y."/>
        </authorList>
    </citation>
    <scope>NUCLEOTIDE SEQUENCE [LARGE SCALE GENOMIC DNA]</scope>
    <source>
        <strain evidence="2">cv. Yunnan</strain>
        <tissue evidence="1">Leaves</tissue>
    </source>
</reference>
<evidence type="ECO:0000313" key="1">
    <source>
        <dbReference type="EMBL" id="KAI3807841.1"/>
    </source>
</evidence>
<evidence type="ECO:0000313" key="2">
    <source>
        <dbReference type="Proteomes" id="UP001056120"/>
    </source>
</evidence>
<comment type="caution">
    <text evidence="1">The sequence shown here is derived from an EMBL/GenBank/DDBJ whole genome shotgun (WGS) entry which is preliminary data.</text>
</comment>
<gene>
    <name evidence="1" type="ORF">L1987_23776</name>
</gene>
<keyword evidence="2" id="KW-1185">Reference proteome</keyword>
<reference evidence="2" key="1">
    <citation type="journal article" date="2022" name="Mol. Ecol. Resour.">
        <title>The genomes of chicory, endive, great burdock and yacon provide insights into Asteraceae palaeo-polyploidization history and plant inulin production.</title>
        <authorList>
            <person name="Fan W."/>
            <person name="Wang S."/>
            <person name="Wang H."/>
            <person name="Wang A."/>
            <person name="Jiang F."/>
            <person name="Liu H."/>
            <person name="Zhao H."/>
            <person name="Xu D."/>
            <person name="Zhang Y."/>
        </authorList>
    </citation>
    <scope>NUCLEOTIDE SEQUENCE [LARGE SCALE GENOMIC DNA]</scope>
    <source>
        <strain evidence="2">cv. Yunnan</strain>
    </source>
</reference>
<proteinExistence type="predicted"/>